<keyword evidence="1 10" id="KW-0540">Nuclease</keyword>
<dbReference type="Gene3D" id="1.20.120.920">
    <property type="entry name" value="CRISPR-associated endonuclease Cas1, C-terminal domain"/>
    <property type="match status" value="1"/>
</dbReference>
<reference evidence="11 12" key="1">
    <citation type="submission" date="2020-04" db="EMBL/GenBank/DDBJ databases">
        <title>Description of novel Gluconacetobacter.</title>
        <authorList>
            <person name="Sombolestani A."/>
        </authorList>
    </citation>
    <scope>NUCLEOTIDE SEQUENCE [LARGE SCALE GENOMIC DNA]</scope>
    <source>
        <strain evidence="11 12">LMG 7603</strain>
    </source>
</reference>
<evidence type="ECO:0000256" key="8">
    <source>
        <dbReference type="ARBA" id="ARBA00023211"/>
    </source>
</evidence>
<keyword evidence="6 10" id="KW-0051">Antiviral defense</keyword>
<gene>
    <name evidence="10 11" type="primary">cas1</name>
    <name evidence="11" type="ORF">HLH33_01210</name>
</gene>
<dbReference type="GO" id="GO:0004520">
    <property type="term" value="F:DNA endonuclease activity"/>
    <property type="evidence" value="ECO:0007669"/>
    <property type="project" value="InterPro"/>
</dbReference>
<evidence type="ECO:0000256" key="3">
    <source>
        <dbReference type="ARBA" id="ARBA00022759"/>
    </source>
</evidence>
<accession>A0A7W4I597</accession>
<keyword evidence="2 10" id="KW-0479">Metal-binding</keyword>
<dbReference type="NCBIfam" id="TIGR03639">
    <property type="entry name" value="cas1_NMENI"/>
    <property type="match status" value="1"/>
</dbReference>
<comment type="function">
    <text evidence="10">CRISPR (clustered regularly interspaced short palindromic repeat), is an adaptive immune system that provides protection against mobile genetic elements (viruses, transposable elements and conjugative plasmids). CRISPR clusters contain spacers, sequences complementary to antecedent mobile elements, and target invading nucleic acids. CRISPR clusters are transcribed and processed into CRISPR RNA (crRNA). Acts as a dsDNA endonuclease. Involved in the integration of spacer DNA into the CRISPR cassette.</text>
</comment>
<dbReference type="PANTHER" id="PTHR34353:SF2">
    <property type="entry name" value="CRISPR-ASSOCIATED ENDONUCLEASE CAS1 1"/>
    <property type="match status" value="1"/>
</dbReference>
<keyword evidence="4 10" id="KW-0378">Hydrolase</keyword>
<dbReference type="NCBIfam" id="TIGR00287">
    <property type="entry name" value="cas1"/>
    <property type="match status" value="1"/>
</dbReference>
<keyword evidence="8 10" id="KW-0464">Manganese</keyword>
<feature type="binding site" evidence="10">
    <location>
        <position position="218"/>
    </location>
    <ligand>
        <name>Mn(2+)</name>
        <dbReference type="ChEBI" id="CHEBI:29035"/>
    </ligand>
</feature>
<evidence type="ECO:0000256" key="7">
    <source>
        <dbReference type="ARBA" id="ARBA00023125"/>
    </source>
</evidence>
<dbReference type="GO" id="GO:0051607">
    <property type="term" value="P:defense response to virus"/>
    <property type="evidence" value="ECO:0007669"/>
    <property type="project" value="UniProtKB-UniRule"/>
</dbReference>
<comment type="similarity">
    <text evidence="10">Belongs to the CRISPR-associated endonuclease Cas1 family.</text>
</comment>
<dbReference type="InterPro" id="IPR002729">
    <property type="entry name" value="CRISPR-assoc_Cas1"/>
</dbReference>
<dbReference type="GO" id="GO:0046872">
    <property type="term" value="F:metal ion binding"/>
    <property type="evidence" value="ECO:0007669"/>
    <property type="project" value="UniProtKB-UniRule"/>
</dbReference>
<dbReference type="InterPro" id="IPR050646">
    <property type="entry name" value="Cas1"/>
</dbReference>
<feature type="binding site" evidence="10">
    <location>
        <position position="147"/>
    </location>
    <ligand>
        <name>Mn(2+)</name>
        <dbReference type="ChEBI" id="CHEBI:29035"/>
    </ligand>
</feature>
<keyword evidence="3 10" id="KW-0255">Endonuclease</keyword>
<dbReference type="PANTHER" id="PTHR34353">
    <property type="entry name" value="CRISPR-ASSOCIATED ENDONUCLEASE CAS1 1"/>
    <property type="match status" value="1"/>
</dbReference>
<keyword evidence="5 10" id="KW-0460">Magnesium</keyword>
<dbReference type="InterPro" id="IPR042211">
    <property type="entry name" value="CRISPR-assoc_Cas1_N"/>
</dbReference>
<dbReference type="InterPro" id="IPR042206">
    <property type="entry name" value="CRISPR-assoc_Cas1_C"/>
</dbReference>
<dbReference type="GO" id="GO:0016787">
    <property type="term" value="F:hydrolase activity"/>
    <property type="evidence" value="ECO:0007669"/>
    <property type="project" value="UniProtKB-KW"/>
</dbReference>
<evidence type="ECO:0000256" key="4">
    <source>
        <dbReference type="ARBA" id="ARBA00022801"/>
    </source>
</evidence>
<evidence type="ECO:0000256" key="5">
    <source>
        <dbReference type="ARBA" id="ARBA00022842"/>
    </source>
</evidence>
<sequence>MAWRGVHISHPSRLTHRNRQLVVAQDGGEVSLAVEDIACLILDTRQVSITGSLLSALAENGVAMIVPDARHHPAGILLPFHQHHAQAHIAHAQISISQPLKKRLWQTLVVAKIRNQAALLDQLGRPQGQTIAAMAGRVASGDPGNVEAQAARAYWASLFSDFTRANENDRRNALLNYGYAIMRAAIARACVALGLLPAFGVHHASKTNAFNLVDDLIEPFRPFVDRMAHDRALEHVGDTLSIEDRRQMSTILNDNAAIGRERMTVLAATEAVAMSVVRAIEHGSAALLSTPTLKARD</sequence>
<evidence type="ECO:0000256" key="1">
    <source>
        <dbReference type="ARBA" id="ARBA00022722"/>
    </source>
</evidence>
<feature type="binding site" evidence="10">
    <location>
        <position position="203"/>
    </location>
    <ligand>
        <name>Mn(2+)</name>
        <dbReference type="ChEBI" id="CHEBI:29035"/>
    </ligand>
</feature>
<dbReference type="RefSeq" id="WP_012553075.1">
    <property type="nucleotide sequence ID" value="NZ_JABEQG010000001.1"/>
</dbReference>
<comment type="subunit">
    <text evidence="9 10">Homodimer, forms a heterotetramer with a Cas2 homodimer.</text>
</comment>
<dbReference type="GO" id="GO:0043571">
    <property type="term" value="P:maintenance of CRISPR repeat elements"/>
    <property type="evidence" value="ECO:0007669"/>
    <property type="project" value="UniProtKB-UniRule"/>
</dbReference>
<evidence type="ECO:0000313" key="11">
    <source>
        <dbReference type="EMBL" id="MBB2154940.1"/>
    </source>
</evidence>
<evidence type="ECO:0000256" key="10">
    <source>
        <dbReference type="HAMAP-Rule" id="MF_01470"/>
    </source>
</evidence>
<evidence type="ECO:0000256" key="2">
    <source>
        <dbReference type="ARBA" id="ARBA00022723"/>
    </source>
</evidence>
<dbReference type="HAMAP" id="MF_01470">
    <property type="entry name" value="Cas1"/>
    <property type="match status" value="1"/>
</dbReference>
<dbReference type="Pfam" id="PF01867">
    <property type="entry name" value="Cas_Cas1"/>
    <property type="match status" value="1"/>
</dbReference>
<dbReference type="Gene3D" id="3.100.10.20">
    <property type="entry name" value="CRISPR-associated endonuclease Cas1, N-terminal domain"/>
    <property type="match status" value="1"/>
</dbReference>
<name>A0A7W4I597_GLUDI</name>
<comment type="cofactor">
    <cofactor evidence="10">
        <name>Mg(2+)</name>
        <dbReference type="ChEBI" id="CHEBI:18420"/>
    </cofactor>
    <cofactor evidence="10">
        <name>Mn(2+)</name>
        <dbReference type="ChEBI" id="CHEBI:29035"/>
    </cofactor>
</comment>
<organism evidence="11 12">
    <name type="scientific">Gluconacetobacter diazotrophicus</name>
    <name type="common">Acetobacter diazotrophicus</name>
    <dbReference type="NCBI Taxonomy" id="33996"/>
    <lineage>
        <taxon>Bacteria</taxon>
        <taxon>Pseudomonadati</taxon>
        <taxon>Pseudomonadota</taxon>
        <taxon>Alphaproteobacteria</taxon>
        <taxon>Acetobacterales</taxon>
        <taxon>Acetobacteraceae</taxon>
        <taxon>Gluconacetobacter</taxon>
    </lineage>
</organism>
<keyword evidence="7 10" id="KW-0238">DNA-binding</keyword>
<dbReference type="AlphaFoldDB" id="A0A7W4I597"/>
<dbReference type="InterPro" id="IPR019855">
    <property type="entry name" value="CRISPR-assoc_Cas1_NMENI"/>
</dbReference>
<comment type="caution">
    <text evidence="11">The sequence shown here is derived from an EMBL/GenBank/DDBJ whole genome shotgun (WGS) entry which is preliminary data.</text>
</comment>
<evidence type="ECO:0000256" key="6">
    <source>
        <dbReference type="ARBA" id="ARBA00023118"/>
    </source>
</evidence>
<dbReference type="Proteomes" id="UP000550787">
    <property type="component" value="Unassembled WGS sequence"/>
</dbReference>
<evidence type="ECO:0000313" key="12">
    <source>
        <dbReference type="Proteomes" id="UP000550787"/>
    </source>
</evidence>
<dbReference type="EC" id="3.1.-.-" evidence="10"/>
<protein>
    <recommendedName>
        <fullName evidence="10">CRISPR-associated endonuclease Cas1</fullName>
        <ecNumber evidence="10">3.1.-.-</ecNumber>
    </recommendedName>
</protein>
<evidence type="ECO:0000256" key="9">
    <source>
        <dbReference type="ARBA" id="ARBA00038592"/>
    </source>
</evidence>
<dbReference type="GO" id="GO:0003677">
    <property type="term" value="F:DNA binding"/>
    <property type="evidence" value="ECO:0007669"/>
    <property type="project" value="UniProtKB-KW"/>
</dbReference>
<proteinExistence type="inferred from homology"/>
<dbReference type="EMBL" id="JABEQG010000001">
    <property type="protein sequence ID" value="MBB2154940.1"/>
    <property type="molecule type" value="Genomic_DNA"/>
</dbReference>